<gene>
    <name evidence="5" type="ORF">B0T45_15110</name>
</gene>
<sequence>MPEPKPLSQAARIRVALLQQIEGGLLRPGGRLPSERALAELFATTRITLKEALGVLEAEGRVYREERRGWFVAFPRLEYAPLYGNHFQQMADTQQRAAETRLLSVETVLASPELCRALEVPPLSSLWKICRQRSLDGRVALYVEHFLRPERFPDIQGQDLSQSLTGLYRHRYGIEYAAAAFDILPAAAQGRVAQALMLAEGSPVLLIRRINRDAAGAALDCDYEYWRHDAVRLRVDSPAAEAAN</sequence>
<evidence type="ECO:0000256" key="3">
    <source>
        <dbReference type="ARBA" id="ARBA00023163"/>
    </source>
</evidence>
<dbReference type="PANTHER" id="PTHR44846">
    <property type="entry name" value="MANNOSYL-D-GLYCERATE TRANSPORT/METABOLISM SYSTEM REPRESSOR MNGR-RELATED"/>
    <property type="match status" value="1"/>
</dbReference>
<dbReference type="PRINTS" id="PR00035">
    <property type="entry name" value="HTHGNTR"/>
</dbReference>
<dbReference type="SMART" id="SM00345">
    <property type="entry name" value="HTH_GNTR"/>
    <property type="match status" value="1"/>
</dbReference>
<dbReference type="InterPro" id="IPR011663">
    <property type="entry name" value="UTRA"/>
</dbReference>
<dbReference type="InterPro" id="IPR000524">
    <property type="entry name" value="Tscrpt_reg_HTH_GntR"/>
</dbReference>
<dbReference type="RefSeq" id="WP_081556054.1">
    <property type="nucleotide sequence ID" value="NZ_MUKV01000020.1"/>
</dbReference>
<evidence type="ECO:0000259" key="4">
    <source>
        <dbReference type="PROSITE" id="PS50949"/>
    </source>
</evidence>
<dbReference type="CDD" id="cd07377">
    <property type="entry name" value="WHTH_GntR"/>
    <property type="match status" value="1"/>
</dbReference>
<keyword evidence="2" id="KW-0238">DNA-binding</keyword>
<organism evidence="5 6">
    <name type="scientific">Chromobacterium haemolyticum</name>
    <dbReference type="NCBI Taxonomy" id="394935"/>
    <lineage>
        <taxon>Bacteria</taxon>
        <taxon>Pseudomonadati</taxon>
        <taxon>Pseudomonadota</taxon>
        <taxon>Betaproteobacteria</taxon>
        <taxon>Neisseriales</taxon>
        <taxon>Chromobacteriaceae</taxon>
        <taxon>Chromobacterium</taxon>
    </lineage>
</organism>
<evidence type="ECO:0000256" key="2">
    <source>
        <dbReference type="ARBA" id="ARBA00023125"/>
    </source>
</evidence>
<evidence type="ECO:0000313" key="6">
    <source>
        <dbReference type="Proteomes" id="UP000192721"/>
    </source>
</evidence>
<dbReference type="GO" id="GO:0003677">
    <property type="term" value="F:DNA binding"/>
    <property type="evidence" value="ECO:0007669"/>
    <property type="project" value="UniProtKB-KW"/>
</dbReference>
<dbReference type="InterPro" id="IPR050679">
    <property type="entry name" value="Bact_HTH_transcr_reg"/>
</dbReference>
<dbReference type="SUPFAM" id="SSF64288">
    <property type="entry name" value="Chorismate lyase-like"/>
    <property type="match status" value="1"/>
</dbReference>
<dbReference type="Proteomes" id="UP000192721">
    <property type="component" value="Unassembled WGS sequence"/>
</dbReference>
<evidence type="ECO:0000313" key="5">
    <source>
        <dbReference type="EMBL" id="OQS37224.1"/>
    </source>
</evidence>
<keyword evidence="3" id="KW-0804">Transcription</keyword>
<dbReference type="AlphaFoldDB" id="A0A1W0CR03"/>
<keyword evidence="1" id="KW-0805">Transcription regulation</keyword>
<dbReference type="Gene3D" id="1.10.10.10">
    <property type="entry name" value="Winged helix-like DNA-binding domain superfamily/Winged helix DNA-binding domain"/>
    <property type="match status" value="1"/>
</dbReference>
<dbReference type="PROSITE" id="PS50949">
    <property type="entry name" value="HTH_GNTR"/>
    <property type="match status" value="1"/>
</dbReference>
<name>A0A1W0CR03_9NEIS</name>
<evidence type="ECO:0000256" key="1">
    <source>
        <dbReference type="ARBA" id="ARBA00023015"/>
    </source>
</evidence>
<dbReference type="GO" id="GO:0045892">
    <property type="term" value="P:negative regulation of DNA-templated transcription"/>
    <property type="evidence" value="ECO:0007669"/>
    <property type="project" value="TreeGrafter"/>
</dbReference>
<dbReference type="SUPFAM" id="SSF46785">
    <property type="entry name" value="Winged helix' DNA-binding domain"/>
    <property type="match status" value="1"/>
</dbReference>
<dbReference type="Pfam" id="PF00392">
    <property type="entry name" value="GntR"/>
    <property type="match status" value="1"/>
</dbReference>
<dbReference type="InterPro" id="IPR036390">
    <property type="entry name" value="WH_DNA-bd_sf"/>
</dbReference>
<dbReference type="Pfam" id="PF07702">
    <property type="entry name" value="UTRA"/>
    <property type="match status" value="1"/>
</dbReference>
<dbReference type="GO" id="GO:0003700">
    <property type="term" value="F:DNA-binding transcription factor activity"/>
    <property type="evidence" value="ECO:0007669"/>
    <property type="project" value="InterPro"/>
</dbReference>
<feature type="domain" description="HTH gntR-type" evidence="4">
    <location>
        <begin position="7"/>
        <end position="75"/>
    </location>
</feature>
<protein>
    <submittedName>
        <fullName evidence="5">MFS transporter</fullName>
    </submittedName>
</protein>
<proteinExistence type="predicted"/>
<reference evidence="5 6" key="1">
    <citation type="submission" date="2017-02" db="EMBL/GenBank/DDBJ databases">
        <title>Chromobacterium haemolyticum H5244.</title>
        <authorList>
            <person name="Gulvik C.A."/>
        </authorList>
    </citation>
    <scope>NUCLEOTIDE SEQUENCE [LARGE SCALE GENOMIC DNA]</scope>
    <source>
        <strain evidence="5 6">H5244</strain>
    </source>
</reference>
<dbReference type="InterPro" id="IPR036388">
    <property type="entry name" value="WH-like_DNA-bd_sf"/>
</dbReference>
<dbReference type="InterPro" id="IPR028978">
    <property type="entry name" value="Chorismate_lyase_/UTRA_dom_sf"/>
</dbReference>
<dbReference type="EMBL" id="MUKV01000020">
    <property type="protein sequence ID" value="OQS37224.1"/>
    <property type="molecule type" value="Genomic_DNA"/>
</dbReference>
<dbReference type="SMART" id="SM00866">
    <property type="entry name" value="UTRA"/>
    <property type="match status" value="1"/>
</dbReference>
<accession>A0A1W0CR03</accession>
<comment type="caution">
    <text evidence="5">The sequence shown here is derived from an EMBL/GenBank/DDBJ whole genome shotgun (WGS) entry which is preliminary data.</text>
</comment>
<dbReference type="PANTHER" id="PTHR44846:SF7">
    <property type="entry name" value="TRANSCRIPTIONAL REGULATOR OF 2-AMINOETHYLPHOSPHONATE DEGRADATION OPERONS-RELATED"/>
    <property type="match status" value="1"/>
</dbReference>
<dbReference type="Gene3D" id="3.40.1410.10">
    <property type="entry name" value="Chorismate lyase-like"/>
    <property type="match status" value="1"/>
</dbReference>